<evidence type="ECO:0000313" key="1">
    <source>
        <dbReference type="EMBL" id="KAJ6811186.1"/>
    </source>
</evidence>
<comment type="caution">
    <text evidence="1">The sequence shown here is derived from an EMBL/GenBank/DDBJ whole genome shotgun (WGS) entry which is preliminary data.</text>
</comment>
<dbReference type="AlphaFoldDB" id="A0AAX6F4C1"/>
<name>A0AAX6F4C1_IRIPA</name>
<dbReference type="EMBL" id="JANAVB010031818">
    <property type="protein sequence ID" value="KAJ6811186.1"/>
    <property type="molecule type" value="Genomic_DNA"/>
</dbReference>
<accession>A0AAX6F4C1</accession>
<gene>
    <name evidence="1" type="ORF">M6B38_154210</name>
</gene>
<proteinExistence type="predicted"/>
<reference evidence="1" key="2">
    <citation type="submission" date="2023-04" db="EMBL/GenBank/DDBJ databases">
        <authorList>
            <person name="Bruccoleri R.E."/>
            <person name="Oakeley E.J."/>
            <person name="Faust A.-M."/>
            <person name="Dessus-Babus S."/>
            <person name="Altorfer M."/>
            <person name="Burckhardt D."/>
            <person name="Oertli M."/>
            <person name="Naumann U."/>
            <person name="Petersen F."/>
            <person name="Wong J."/>
        </authorList>
    </citation>
    <scope>NUCLEOTIDE SEQUENCE</scope>
    <source>
        <strain evidence="1">GSM-AAB239-AS_SAM_17_03QT</strain>
        <tissue evidence="1">Leaf</tissue>
    </source>
</reference>
<evidence type="ECO:0000313" key="2">
    <source>
        <dbReference type="Proteomes" id="UP001140949"/>
    </source>
</evidence>
<sequence length="63" mass="7267">MARIRSGIVWCSCVRCRLDVQTNVRVRDSVHVVSCPRVPDCSRVQFWIMLVRRTAVGIKSRHA</sequence>
<dbReference type="Proteomes" id="UP001140949">
    <property type="component" value="Unassembled WGS sequence"/>
</dbReference>
<organism evidence="1 2">
    <name type="scientific">Iris pallida</name>
    <name type="common">Sweet iris</name>
    <dbReference type="NCBI Taxonomy" id="29817"/>
    <lineage>
        <taxon>Eukaryota</taxon>
        <taxon>Viridiplantae</taxon>
        <taxon>Streptophyta</taxon>
        <taxon>Embryophyta</taxon>
        <taxon>Tracheophyta</taxon>
        <taxon>Spermatophyta</taxon>
        <taxon>Magnoliopsida</taxon>
        <taxon>Liliopsida</taxon>
        <taxon>Asparagales</taxon>
        <taxon>Iridaceae</taxon>
        <taxon>Iridoideae</taxon>
        <taxon>Irideae</taxon>
        <taxon>Iris</taxon>
    </lineage>
</organism>
<reference evidence="1" key="1">
    <citation type="journal article" date="2023" name="GigaByte">
        <title>Genome assembly of the bearded iris, Iris pallida Lam.</title>
        <authorList>
            <person name="Bruccoleri R.E."/>
            <person name="Oakeley E.J."/>
            <person name="Faust A.M.E."/>
            <person name="Altorfer M."/>
            <person name="Dessus-Babus S."/>
            <person name="Burckhardt D."/>
            <person name="Oertli M."/>
            <person name="Naumann U."/>
            <person name="Petersen F."/>
            <person name="Wong J."/>
        </authorList>
    </citation>
    <scope>NUCLEOTIDE SEQUENCE</scope>
    <source>
        <strain evidence="1">GSM-AAB239-AS_SAM_17_03QT</strain>
    </source>
</reference>
<protein>
    <submittedName>
        <fullName evidence="1">Uncharacterized protein</fullName>
    </submittedName>
</protein>
<keyword evidence="2" id="KW-1185">Reference proteome</keyword>